<dbReference type="InterPro" id="IPR050571">
    <property type="entry name" value="Class-IV_PLP-Dep_Aminotrnsfr"/>
</dbReference>
<dbReference type="GO" id="GO:0005829">
    <property type="term" value="C:cytosol"/>
    <property type="evidence" value="ECO:0007669"/>
    <property type="project" value="TreeGrafter"/>
</dbReference>
<keyword evidence="3" id="KW-1185">Reference proteome</keyword>
<gene>
    <name evidence="2" type="ORF">FHR34_006437</name>
</gene>
<dbReference type="Gene3D" id="3.30.470.10">
    <property type="match status" value="1"/>
</dbReference>
<comment type="similarity">
    <text evidence="1">Belongs to the class-IV pyridoxal-phosphate-dependent aminotransferase family.</text>
</comment>
<keyword evidence="2" id="KW-0032">Aminotransferase</keyword>
<dbReference type="PANTHER" id="PTHR42743:SF2">
    <property type="entry name" value="AMINODEOXYCHORISMATE LYASE"/>
    <property type="match status" value="1"/>
</dbReference>
<evidence type="ECO:0000256" key="1">
    <source>
        <dbReference type="ARBA" id="ARBA00009320"/>
    </source>
</evidence>
<keyword evidence="2" id="KW-0456">Lyase</keyword>
<comment type="caution">
    <text evidence="2">The sequence shown here is derived from an EMBL/GenBank/DDBJ whole genome shotgun (WGS) entry which is preliminary data.</text>
</comment>
<dbReference type="GO" id="GO:0008696">
    <property type="term" value="F:4-amino-4-deoxychorismate lyase activity"/>
    <property type="evidence" value="ECO:0007669"/>
    <property type="project" value="TreeGrafter"/>
</dbReference>
<sequence>MATVNGAPASLDALQTLALTNYGHFTTMRVADGAVRGLSLHLDRLVADCRDVFGTELDPARVLDCVRQEIGARTTPVTVRVTVFDPALDLAHPGAGADPAILVTTRAAGEAVPPPLRAKRFTLAREAAAVKHVGLFNQLRLRRAAQLAGFDDALFVEPDGRIAEGGTWNIGFVAADGTVVWPEAEVLPGVTMRLLQAAHRPTVIAPVPVADLPSMRAAFATNAAIGVRTVCAIDEVTYPTDDPVLEELRQTYARLPGEPL</sequence>
<dbReference type="GO" id="GO:0008153">
    <property type="term" value="P:4-aminobenzoate biosynthetic process"/>
    <property type="evidence" value="ECO:0007669"/>
    <property type="project" value="TreeGrafter"/>
</dbReference>
<dbReference type="EMBL" id="JACHJV010000001">
    <property type="protein sequence ID" value="MBB4927444.1"/>
    <property type="molecule type" value="Genomic_DNA"/>
</dbReference>
<dbReference type="NCBIfam" id="NF006734">
    <property type="entry name" value="PRK09266.1"/>
    <property type="match status" value="1"/>
</dbReference>
<organism evidence="2 3">
    <name type="scientific">Kitasatospora kifunensis</name>
    <name type="common">Streptomyces kifunensis</name>
    <dbReference type="NCBI Taxonomy" id="58351"/>
    <lineage>
        <taxon>Bacteria</taxon>
        <taxon>Bacillati</taxon>
        <taxon>Actinomycetota</taxon>
        <taxon>Actinomycetes</taxon>
        <taxon>Kitasatosporales</taxon>
        <taxon>Streptomycetaceae</taxon>
        <taxon>Kitasatospora</taxon>
    </lineage>
</organism>
<dbReference type="SUPFAM" id="SSF56752">
    <property type="entry name" value="D-aminoacid aminotransferase-like PLP-dependent enzymes"/>
    <property type="match status" value="1"/>
</dbReference>
<reference evidence="2 3" key="1">
    <citation type="submission" date="2020-08" db="EMBL/GenBank/DDBJ databases">
        <title>Sequencing the genomes of 1000 actinobacteria strains.</title>
        <authorList>
            <person name="Klenk H.-P."/>
        </authorList>
    </citation>
    <scope>NUCLEOTIDE SEQUENCE [LARGE SCALE GENOMIC DNA]</scope>
    <source>
        <strain evidence="2 3">DSM 41654</strain>
    </source>
</reference>
<dbReference type="RefSeq" id="WP_184941741.1">
    <property type="nucleotide sequence ID" value="NZ_JACHJV010000001.1"/>
</dbReference>
<evidence type="ECO:0000313" key="3">
    <source>
        <dbReference type="Proteomes" id="UP000540506"/>
    </source>
</evidence>
<dbReference type="InterPro" id="IPR043132">
    <property type="entry name" value="BCAT-like_C"/>
</dbReference>
<dbReference type="Gene3D" id="3.20.10.10">
    <property type="entry name" value="D-amino Acid Aminotransferase, subunit A, domain 2"/>
    <property type="match status" value="1"/>
</dbReference>
<dbReference type="PANTHER" id="PTHR42743">
    <property type="entry name" value="AMINO-ACID AMINOTRANSFERASE"/>
    <property type="match status" value="1"/>
</dbReference>
<accession>A0A7W7R8T9</accession>
<dbReference type="Proteomes" id="UP000540506">
    <property type="component" value="Unassembled WGS sequence"/>
</dbReference>
<dbReference type="AlphaFoldDB" id="A0A7W7R8T9"/>
<protein>
    <submittedName>
        <fullName evidence="2">Branched-subunit amino acid aminotransferase/4-amino-4-deoxychorismate lyase</fullName>
    </submittedName>
</protein>
<dbReference type="InterPro" id="IPR036038">
    <property type="entry name" value="Aminotransferase-like"/>
</dbReference>
<dbReference type="GO" id="GO:0008483">
    <property type="term" value="F:transaminase activity"/>
    <property type="evidence" value="ECO:0007669"/>
    <property type="project" value="UniProtKB-KW"/>
</dbReference>
<dbReference type="InterPro" id="IPR043131">
    <property type="entry name" value="BCAT-like_N"/>
</dbReference>
<dbReference type="InterPro" id="IPR001544">
    <property type="entry name" value="Aminotrans_IV"/>
</dbReference>
<name>A0A7W7R8T9_KITKI</name>
<dbReference type="Pfam" id="PF01063">
    <property type="entry name" value="Aminotran_4"/>
    <property type="match status" value="1"/>
</dbReference>
<proteinExistence type="inferred from homology"/>
<keyword evidence="2" id="KW-0808">Transferase</keyword>
<evidence type="ECO:0000313" key="2">
    <source>
        <dbReference type="EMBL" id="MBB4927444.1"/>
    </source>
</evidence>